<evidence type="ECO:0000313" key="2">
    <source>
        <dbReference type="Proteomes" id="UP000249886"/>
    </source>
</evidence>
<dbReference type="AlphaFoldDB" id="A0A3S5BJ86"/>
<name>A0A3S5BJ86_9CORY</name>
<organism evidence="1 2">
    <name type="scientific">Corynebacterium matruchotii</name>
    <dbReference type="NCBI Taxonomy" id="43768"/>
    <lineage>
        <taxon>Bacteria</taxon>
        <taxon>Bacillati</taxon>
        <taxon>Actinomycetota</taxon>
        <taxon>Actinomycetes</taxon>
        <taxon>Mycobacteriales</taxon>
        <taxon>Corynebacteriaceae</taxon>
        <taxon>Corynebacterium</taxon>
    </lineage>
</organism>
<protein>
    <submittedName>
        <fullName evidence="1">Protein of uncharacterized function (DUF3046)</fullName>
    </submittedName>
</protein>
<dbReference type="Pfam" id="PF11248">
    <property type="entry name" value="DUF3046"/>
    <property type="match status" value="1"/>
</dbReference>
<evidence type="ECO:0000313" key="1">
    <source>
        <dbReference type="EMBL" id="SPW30776.1"/>
    </source>
</evidence>
<accession>A0A3S5BJ86</accession>
<dbReference type="EMBL" id="UARK01000023">
    <property type="protein sequence ID" value="SPW30776.1"/>
    <property type="molecule type" value="Genomic_DNA"/>
</dbReference>
<dbReference type="Proteomes" id="UP000249886">
    <property type="component" value="Unassembled WGS sequence"/>
</dbReference>
<comment type="caution">
    <text evidence="1">The sequence shown here is derived from an EMBL/GenBank/DDBJ whole genome shotgun (WGS) entry which is preliminary data.</text>
</comment>
<dbReference type="GeneID" id="84574094"/>
<proteinExistence type="predicted"/>
<reference evidence="1 2" key="1">
    <citation type="submission" date="2018-06" db="EMBL/GenBank/DDBJ databases">
        <authorList>
            <consortium name="Pathogen Informatics"/>
            <person name="Doyle S."/>
        </authorList>
    </citation>
    <scope>NUCLEOTIDE SEQUENCE [LARGE SCALE GENOMIC DNA]</scope>
    <source>
        <strain evidence="1 2">NCTC10254</strain>
    </source>
</reference>
<dbReference type="InterPro" id="IPR021408">
    <property type="entry name" value="DUF3046"/>
</dbReference>
<sequence>MRLTEFHKLITDEFGDTRGAWIVHSHMIVALGGTAEELIDAGTDPRDIWWALCEDFRIPPERQLGKDE</sequence>
<dbReference type="RefSeq" id="WP_005520836.1">
    <property type="nucleotide sequence ID" value="NZ_CAJPQJ010000004.1"/>
</dbReference>
<gene>
    <name evidence="1" type="ORF">NCTC10254_01884</name>
</gene>